<keyword evidence="5 8" id="KW-0328">Glycosyltransferase</keyword>
<evidence type="ECO:0000256" key="2">
    <source>
        <dbReference type="ARBA" id="ARBA00002764"/>
    </source>
</evidence>
<dbReference type="GO" id="GO:0009011">
    <property type="term" value="F:alpha-1,4-glucan glucosyltransferase (ADP-glucose donor) activity"/>
    <property type="evidence" value="ECO:0007669"/>
    <property type="project" value="UniProtKB-UniRule"/>
</dbReference>
<dbReference type="Pfam" id="PF00534">
    <property type="entry name" value="Glycos_transf_1"/>
    <property type="match status" value="1"/>
</dbReference>
<feature type="domain" description="Starch synthase catalytic" evidence="10">
    <location>
        <begin position="2"/>
        <end position="231"/>
    </location>
</feature>
<comment type="similarity">
    <text evidence="4 8">Belongs to the glycosyltransferase 1 family. Bacterial/plant glycogen synthase subfamily.</text>
</comment>
<dbReference type="SUPFAM" id="SSF53756">
    <property type="entry name" value="UDP-Glycosyltransferase/glycogen phosphorylase"/>
    <property type="match status" value="1"/>
</dbReference>
<keyword evidence="6 8" id="KW-0808">Transferase</keyword>
<dbReference type="GO" id="GO:0005978">
    <property type="term" value="P:glycogen biosynthetic process"/>
    <property type="evidence" value="ECO:0007669"/>
    <property type="project" value="UniProtKB-UniRule"/>
</dbReference>
<dbReference type="PANTHER" id="PTHR45825:SF11">
    <property type="entry name" value="ALPHA AMYLASE DOMAIN-CONTAINING PROTEIN"/>
    <property type="match status" value="1"/>
</dbReference>
<dbReference type="InterPro" id="IPR001296">
    <property type="entry name" value="Glyco_trans_1"/>
</dbReference>
<dbReference type="NCBIfam" id="TIGR02095">
    <property type="entry name" value="glgA"/>
    <property type="match status" value="1"/>
</dbReference>
<proteinExistence type="inferred from homology"/>
<dbReference type="UniPathway" id="UPA00164"/>
<keyword evidence="12" id="KW-1185">Reference proteome</keyword>
<dbReference type="CDD" id="cd03791">
    <property type="entry name" value="GT5_Glycogen_synthase_DULL1-like"/>
    <property type="match status" value="1"/>
</dbReference>
<dbReference type="RefSeq" id="WP_035325140.1">
    <property type="nucleotide sequence ID" value="NZ_CP015125.1"/>
</dbReference>
<comment type="caution">
    <text evidence="11">The sequence shown here is derived from an EMBL/GenBank/DDBJ whole genome shotgun (WGS) entry which is preliminary data.</text>
</comment>
<dbReference type="KEGG" id="ddo:I597_2627"/>
<gene>
    <name evidence="8" type="primary">glgA</name>
    <name evidence="11" type="ORF">NV36_04270</name>
</gene>
<evidence type="ECO:0000256" key="8">
    <source>
        <dbReference type="HAMAP-Rule" id="MF_00484"/>
    </source>
</evidence>
<evidence type="ECO:0000313" key="12">
    <source>
        <dbReference type="Proteomes" id="UP000030140"/>
    </source>
</evidence>
<name>A0A0A2GUB8_9FLAO</name>
<protein>
    <recommendedName>
        <fullName evidence="8">Glycogen synthase</fullName>
        <ecNumber evidence="8">2.4.1.21</ecNumber>
    </recommendedName>
    <alternativeName>
        <fullName evidence="8">Starch [bacterial glycogen] synthase</fullName>
    </alternativeName>
</protein>
<evidence type="ECO:0000256" key="6">
    <source>
        <dbReference type="ARBA" id="ARBA00022679"/>
    </source>
</evidence>
<evidence type="ECO:0000256" key="5">
    <source>
        <dbReference type="ARBA" id="ARBA00022676"/>
    </source>
</evidence>
<reference evidence="11 12" key="1">
    <citation type="submission" date="2014-10" db="EMBL/GenBank/DDBJ databases">
        <title>Draft genome sequence of the proteorhodopsin-containing marine bacterium Dokdonia donghaensis.</title>
        <authorList>
            <person name="Gomez-Consarnau L."/>
            <person name="Gonzalez J.M."/>
            <person name="Riedel T."/>
            <person name="Jaenicke S."/>
            <person name="Wagner-Doebler I."/>
            <person name="Fuhrman J.A."/>
        </authorList>
    </citation>
    <scope>NUCLEOTIDE SEQUENCE [LARGE SCALE GENOMIC DNA]</scope>
    <source>
        <strain evidence="11 12">DSW-1</strain>
    </source>
</reference>
<evidence type="ECO:0000313" key="11">
    <source>
        <dbReference type="EMBL" id="KGO06128.1"/>
    </source>
</evidence>
<evidence type="ECO:0000256" key="4">
    <source>
        <dbReference type="ARBA" id="ARBA00010281"/>
    </source>
</evidence>
<feature type="domain" description="Glycosyl transferase family 1" evidence="9">
    <location>
        <begin position="277"/>
        <end position="423"/>
    </location>
</feature>
<dbReference type="Pfam" id="PF08323">
    <property type="entry name" value="Glyco_transf_5"/>
    <property type="match status" value="1"/>
</dbReference>
<dbReference type="Gene3D" id="3.40.50.2000">
    <property type="entry name" value="Glycogen Phosphorylase B"/>
    <property type="match status" value="2"/>
</dbReference>
<comment type="catalytic activity">
    <reaction evidence="1 8">
        <text>[(1-&gt;4)-alpha-D-glucosyl](n) + ADP-alpha-D-glucose = [(1-&gt;4)-alpha-D-glucosyl](n+1) + ADP + H(+)</text>
        <dbReference type="Rhea" id="RHEA:18189"/>
        <dbReference type="Rhea" id="RHEA-COMP:9584"/>
        <dbReference type="Rhea" id="RHEA-COMP:9587"/>
        <dbReference type="ChEBI" id="CHEBI:15378"/>
        <dbReference type="ChEBI" id="CHEBI:15444"/>
        <dbReference type="ChEBI" id="CHEBI:57498"/>
        <dbReference type="ChEBI" id="CHEBI:456216"/>
        <dbReference type="EC" id="2.4.1.21"/>
    </reaction>
</comment>
<evidence type="ECO:0000256" key="1">
    <source>
        <dbReference type="ARBA" id="ARBA00001478"/>
    </source>
</evidence>
<dbReference type="AlphaFoldDB" id="A0A0A2GUB8"/>
<organism evidence="11 12">
    <name type="scientific">Dokdonia donghaensis DSW-1</name>
    <dbReference type="NCBI Taxonomy" id="1300343"/>
    <lineage>
        <taxon>Bacteria</taxon>
        <taxon>Pseudomonadati</taxon>
        <taxon>Bacteroidota</taxon>
        <taxon>Flavobacteriia</taxon>
        <taxon>Flavobacteriales</taxon>
        <taxon>Flavobacteriaceae</taxon>
        <taxon>Dokdonia</taxon>
    </lineage>
</organism>
<dbReference type="GO" id="GO:0004373">
    <property type="term" value="F:alpha-1,4-glucan glucosyltransferase (UDP-glucose donor) activity"/>
    <property type="evidence" value="ECO:0007669"/>
    <property type="project" value="InterPro"/>
</dbReference>
<dbReference type="InterPro" id="IPR011835">
    <property type="entry name" value="GS/SS"/>
</dbReference>
<dbReference type="InterPro" id="IPR013534">
    <property type="entry name" value="Starch_synth_cat_dom"/>
</dbReference>
<dbReference type="PATRIC" id="fig|1300343.5.peg.2671"/>
<comment type="function">
    <text evidence="2 8">Synthesizes alpha-1,4-glucan chains using ADP-glucose.</text>
</comment>
<dbReference type="OrthoDB" id="9808590at2"/>
<evidence type="ECO:0000256" key="7">
    <source>
        <dbReference type="ARBA" id="ARBA00023056"/>
    </source>
</evidence>
<feature type="binding site" evidence="8">
    <location>
        <position position="15"/>
    </location>
    <ligand>
        <name>ADP-alpha-D-glucose</name>
        <dbReference type="ChEBI" id="CHEBI:57498"/>
    </ligand>
</feature>
<keyword evidence="7 8" id="KW-0320">Glycogen biosynthesis</keyword>
<comment type="pathway">
    <text evidence="3 8">Glycan biosynthesis; glycogen biosynthesis.</text>
</comment>
<dbReference type="PANTHER" id="PTHR45825">
    <property type="entry name" value="GRANULE-BOUND STARCH SYNTHASE 1, CHLOROPLASTIC/AMYLOPLASTIC"/>
    <property type="match status" value="1"/>
</dbReference>
<evidence type="ECO:0000259" key="10">
    <source>
        <dbReference type="Pfam" id="PF08323"/>
    </source>
</evidence>
<dbReference type="EC" id="2.4.1.21" evidence="8"/>
<accession>A0A0A2GUB8</accession>
<dbReference type="EMBL" id="JSAQ01000001">
    <property type="protein sequence ID" value="KGO06128.1"/>
    <property type="molecule type" value="Genomic_DNA"/>
</dbReference>
<evidence type="ECO:0000259" key="9">
    <source>
        <dbReference type="Pfam" id="PF00534"/>
    </source>
</evidence>
<dbReference type="Proteomes" id="UP000030140">
    <property type="component" value="Unassembled WGS sequence"/>
</dbReference>
<dbReference type="HAMAP" id="MF_00484">
    <property type="entry name" value="Glycogen_synth"/>
    <property type="match status" value="1"/>
</dbReference>
<evidence type="ECO:0000256" key="3">
    <source>
        <dbReference type="ARBA" id="ARBA00004964"/>
    </source>
</evidence>
<sequence length="483" mass="54357">MKILHISAECYPVAKVGGLADVVGALPKYQNRIGHKAAVIMPYYKTAWVERATGRVVFTHQLVVDGRTYLAEVIDVDNELGFPLFVIRVQGLTDRAGVYGHPDDALRFIAFQRVALQWILTFETLPEVVHCHDHHTGFIPFMMQYCPAFDKLMSVPTVLSIHNAQYQGNFDKSGVAMLPRFRESRYGLLDWYGQINPLAAAIKCAWRVNTVSPSYMEELKEQANGLEGLLRSESQKCVGILNGIDTETWNPKTDEYLVKNFTIRLRAAGRKANKEALCEEFGLDATKPLFGFIGRLVWEKGADLLPEAIEQALNEYDINIILLGSGAPEIEGQLEQLKFTHKGRFNAHIGYEERMSHQVYAGADFLLMPSRVEPCGLNQLYSLRYGCVPIVRRTGGLKDTVVDIGDGGHGLCHDQTSVFDIVYSIGRAEVFFREEKQFKTNQKQMMEIDHSWENTAGTYVTLYEELQPKPVAVKTGKSIKNSK</sequence>